<sequence length="210" mass="22331">MSEQYLSAFAVDGDALLRTVGSGGEAFVRAGLDRIGPLAAAGRLLRTTEPAEVEAALREIATGRLDPSRPAGYTWLLELLLPGAGDTLGAATLPGRGWHELADTFEAWGLPALAGLWTRPWPFPWPGSEAPDADPWPFPSLAAGPQLDRVRAELAGFDLGRIHEEPELLPGGDEDAAEEVEWLVGELLPAWTAGALERGRGLLLLRDGGK</sequence>
<accession>A0ABP4ITV3</accession>
<comment type="caution">
    <text evidence="2">The sequence shown here is derived from an EMBL/GenBank/DDBJ whole genome shotgun (WGS) entry which is preliminary data.</text>
</comment>
<protein>
    <recommendedName>
        <fullName evidence="1">DUF7691 domain-containing protein</fullName>
    </recommendedName>
</protein>
<dbReference type="RefSeq" id="WP_344337425.1">
    <property type="nucleotide sequence ID" value="NZ_BAAAKJ010000209.1"/>
</dbReference>
<reference evidence="3" key="1">
    <citation type="journal article" date="2019" name="Int. J. Syst. Evol. Microbiol.">
        <title>The Global Catalogue of Microorganisms (GCM) 10K type strain sequencing project: providing services to taxonomists for standard genome sequencing and annotation.</title>
        <authorList>
            <consortium name="The Broad Institute Genomics Platform"/>
            <consortium name="The Broad Institute Genome Sequencing Center for Infectious Disease"/>
            <person name="Wu L."/>
            <person name="Ma J."/>
        </authorList>
    </citation>
    <scope>NUCLEOTIDE SEQUENCE [LARGE SCALE GENOMIC DNA]</scope>
    <source>
        <strain evidence="3">JCM 12393</strain>
    </source>
</reference>
<dbReference type="Pfam" id="PF24740">
    <property type="entry name" value="DUF7691"/>
    <property type="match status" value="1"/>
</dbReference>
<dbReference type="Proteomes" id="UP001499863">
    <property type="component" value="Unassembled WGS sequence"/>
</dbReference>
<evidence type="ECO:0000313" key="3">
    <source>
        <dbReference type="Proteomes" id="UP001499863"/>
    </source>
</evidence>
<feature type="domain" description="DUF7691" evidence="1">
    <location>
        <begin position="4"/>
        <end position="159"/>
    </location>
</feature>
<proteinExistence type="predicted"/>
<dbReference type="EMBL" id="BAAAKJ010000209">
    <property type="protein sequence ID" value="GAA1398944.1"/>
    <property type="molecule type" value="Genomic_DNA"/>
</dbReference>
<gene>
    <name evidence="2" type="ORF">GCM10009639_38020</name>
</gene>
<name>A0ABP4ITV3_9ACTN</name>
<evidence type="ECO:0000259" key="1">
    <source>
        <dbReference type="Pfam" id="PF24740"/>
    </source>
</evidence>
<organism evidence="2 3">
    <name type="scientific">Kitasatospora putterlickiae</name>
    <dbReference type="NCBI Taxonomy" id="221725"/>
    <lineage>
        <taxon>Bacteria</taxon>
        <taxon>Bacillati</taxon>
        <taxon>Actinomycetota</taxon>
        <taxon>Actinomycetes</taxon>
        <taxon>Kitasatosporales</taxon>
        <taxon>Streptomycetaceae</taxon>
        <taxon>Kitasatospora</taxon>
    </lineage>
</organism>
<keyword evidence="3" id="KW-1185">Reference proteome</keyword>
<evidence type="ECO:0000313" key="2">
    <source>
        <dbReference type="EMBL" id="GAA1398944.1"/>
    </source>
</evidence>
<dbReference type="InterPro" id="IPR056108">
    <property type="entry name" value="DUF7691"/>
</dbReference>